<dbReference type="Proteomes" id="UP000320888">
    <property type="component" value="Unassembled WGS sequence"/>
</dbReference>
<gene>
    <name evidence="9" type="ORF">FNZ23_09575</name>
</gene>
<sequence length="269" mass="28547">MSQKNHDGKSNARERLKAQRETEKARARRNRQAIVAGAVVLVLAVAGGIAVWASHSGGDEESAKPLAVPKGARGGDKPAVPVGAPGAPSTLTVWEDFRCPACQQFETGFRPVIHELEGAGHLKSEYHLVTIIDGNGGGTGSLNAANAALCAQHAGHFRAYHDVLYSNQPPEQQDAFADKKKLIQLAGKVPGLAGDAFTHCVESGTYNDFVRRSNDAFTKSGFRGTPTVLLNGKDLAKEKNGQFTPADFKKMVLDANKGKPPAKPATPPH</sequence>
<name>A0A553ZMG7_9ACTN</name>
<keyword evidence="3" id="KW-0560">Oxidoreductase</keyword>
<dbReference type="InterPro" id="IPR012336">
    <property type="entry name" value="Thioredoxin-like_fold"/>
</dbReference>
<comment type="caution">
    <text evidence="9">The sequence shown here is derived from an EMBL/GenBank/DDBJ whole genome shotgun (WGS) entry which is preliminary data.</text>
</comment>
<evidence type="ECO:0000256" key="3">
    <source>
        <dbReference type="ARBA" id="ARBA00023002"/>
    </source>
</evidence>
<dbReference type="Gene3D" id="3.40.30.10">
    <property type="entry name" value="Glutaredoxin"/>
    <property type="match status" value="1"/>
</dbReference>
<dbReference type="RefSeq" id="WP_143942060.1">
    <property type="nucleotide sequence ID" value="NZ_VKLS01000078.1"/>
</dbReference>
<keyword evidence="7" id="KW-0812">Transmembrane</keyword>
<dbReference type="OrthoDB" id="4135024at2"/>
<evidence type="ECO:0000256" key="6">
    <source>
        <dbReference type="SAM" id="MobiDB-lite"/>
    </source>
</evidence>
<evidence type="ECO:0000259" key="8">
    <source>
        <dbReference type="Pfam" id="PF13462"/>
    </source>
</evidence>
<proteinExistence type="inferred from homology"/>
<feature type="domain" description="Thioredoxin-like fold" evidence="8">
    <location>
        <begin position="82"/>
        <end position="239"/>
    </location>
</feature>
<keyword evidence="10" id="KW-1185">Reference proteome</keyword>
<dbReference type="PANTHER" id="PTHR13887">
    <property type="entry name" value="GLUTATHIONE S-TRANSFERASE KAPPA"/>
    <property type="match status" value="1"/>
</dbReference>
<evidence type="ECO:0000256" key="7">
    <source>
        <dbReference type="SAM" id="Phobius"/>
    </source>
</evidence>
<dbReference type="InterPro" id="IPR036249">
    <property type="entry name" value="Thioredoxin-like_sf"/>
</dbReference>
<keyword evidence="7" id="KW-1133">Transmembrane helix</keyword>
<keyword evidence="4" id="KW-1015">Disulfide bond</keyword>
<evidence type="ECO:0000256" key="5">
    <source>
        <dbReference type="ARBA" id="ARBA00023284"/>
    </source>
</evidence>
<dbReference type="GO" id="GO:0016491">
    <property type="term" value="F:oxidoreductase activity"/>
    <property type="evidence" value="ECO:0007669"/>
    <property type="project" value="UniProtKB-KW"/>
</dbReference>
<keyword evidence="2" id="KW-0732">Signal</keyword>
<feature type="compositionally biased region" description="Basic and acidic residues" evidence="6">
    <location>
        <begin position="1"/>
        <end position="25"/>
    </location>
</feature>
<protein>
    <recommendedName>
        <fullName evidence="8">Thioredoxin-like fold domain-containing protein</fullName>
    </recommendedName>
</protein>
<feature type="region of interest" description="Disordered" evidence="6">
    <location>
        <begin position="56"/>
        <end position="81"/>
    </location>
</feature>
<accession>A0A553ZMG7</accession>
<dbReference type="EMBL" id="VKLS01000078">
    <property type="protein sequence ID" value="TSB42506.1"/>
    <property type="molecule type" value="Genomic_DNA"/>
</dbReference>
<feature type="region of interest" description="Disordered" evidence="6">
    <location>
        <begin position="1"/>
        <end position="29"/>
    </location>
</feature>
<feature type="transmembrane region" description="Helical" evidence="7">
    <location>
        <begin position="33"/>
        <end position="53"/>
    </location>
</feature>
<dbReference type="PANTHER" id="PTHR13887:SF14">
    <property type="entry name" value="DISULFIDE BOND FORMATION PROTEIN D"/>
    <property type="match status" value="1"/>
</dbReference>
<comment type="similarity">
    <text evidence="1">Belongs to the thioredoxin family. DsbA subfamily.</text>
</comment>
<evidence type="ECO:0000256" key="1">
    <source>
        <dbReference type="ARBA" id="ARBA00005791"/>
    </source>
</evidence>
<reference evidence="9 10" key="1">
    <citation type="submission" date="2019-07" db="EMBL/GenBank/DDBJ databases">
        <title>Draft genome for Streptomyces benahoarensis MZ03-48.</title>
        <authorList>
            <person name="Gonzalez-Pimentel J.L."/>
        </authorList>
    </citation>
    <scope>NUCLEOTIDE SEQUENCE [LARGE SCALE GENOMIC DNA]</scope>
    <source>
        <strain evidence="9 10">MZ03-48</strain>
    </source>
</reference>
<dbReference type="SUPFAM" id="SSF52833">
    <property type="entry name" value="Thioredoxin-like"/>
    <property type="match status" value="1"/>
</dbReference>
<evidence type="ECO:0000313" key="10">
    <source>
        <dbReference type="Proteomes" id="UP000320888"/>
    </source>
</evidence>
<organism evidence="9 10">
    <name type="scientific">Streptomyces benahoarensis</name>
    <dbReference type="NCBI Taxonomy" id="2595054"/>
    <lineage>
        <taxon>Bacteria</taxon>
        <taxon>Bacillati</taxon>
        <taxon>Actinomycetota</taxon>
        <taxon>Actinomycetes</taxon>
        <taxon>Kitasatosporales</taxon>
        <taxon>Streptomycetaceae</taxon>
        <taxon>Streptomyces</taxon>
    </lineage>
</organism>
<dbReference type="Pfam" id="PF13462">
    <property type="entry name" value="Thioredoxin_4"/>
    <property type="match status" value="1"/>
</dbReference>
<evidence type="ECO:0000256" key="4">
    <source>
        <dbReference type="ARBA" id="ARBA00023157"/>
    </source>
</evidence>
<keyword evidence="7" id="KW-0472">Membrane</keyword>
<dbReference type="AlphaFoldDB" id="A0A553ZMG7"/>
<evidence type="ECO:0000313" key="9">
    <source>
        <dbReference type="EMBL" id="TSB42506.1"/>
    </source>
</evidence>
<keyword evidence="5" id="KW-0676">Redox-active center</keyword>
<evidence type="ECO:0000256" key="2">
    <source>
        <dbReference type="ARBA" id="ARBA00022729"/>
    </source>
</evidence>